<proteinExistence type="predicted"/>
<name>Q2SNN5_HAHCH</name>
<dbReference type="InterPro" id="IPR029058">
    <property type="entry name" value="AB_hydrolase_fold"/>
</dbReference>
<keyword evidence="2" id="KW-0378">Hydrolase</keyword>
<accession>Q2SNN5</accession>
<keyword evidence="2" id="KW-0012">Acyltransferase</keyword>
<dbReference type="Gene3D" id="3.40.50.1820">
    <property type="entry name" value="alpha/beta hydrolase"/>
    <property type="match status" value="1"/>
</dbReference>
<evidence type="ECO:0000259" key="1">
    <source>
        <dbReference type="Pfam" id="PF12697"/>
    </source>
</evidence>
<evidence type="ECO:0000313" key="3">
    <source>
        <dbReference type="Proteomes" id="UP000000238"/>
    </source>
</evidence>
<dbReference type="eggNOG" id="COG1073">
    <property type="taxonomic scope" value="Bacteria"/>
</dbReference>
<dbReference type="InterPro" id="IPR000073">
    <property type="entry name" value="AB_hydrolase_1"/>
</dbReference>
<feature type="domain" description="AB hydrolase-1" evidence="1">
    <location>
        <begin position="93"/>
        <end position="209"/>
    </location>
</feature>
<dbReference type="EMBL" id="CP000155">
    <property type="protein sequence ID" value="ABC27739.1"/>
    <property type="molecule type" value="Genomic_DNA"/>
</dbReference>
<dbReference type="PANTHER" id="PTHR43689:SF8">
    <property type="entry name" value="ALPHA_BETA-HYDROLASES SUPERFAMILY PROTEIN"/>
    <property type="match status" value="1"/>
</dbReference>
<dbReference type="HOGENOM" id="CLU_072027_0_0_6"/>
<dbReference type="Proteomes" id="UP000000238">
    <property type="component" value="Chromosome"/>
</dbReference>
<dbReference type="RefSeq" id="WP_011394814.1">
    <property type="nucleotide sequence ID" value="NC_007645.1"/>
</dbReference>
<protein>
    <submittedName>
        <fullName evidence="2">Predicted Hydrolase or acyltransferase (Alpha/beta hydrolase superfamily)</fullName>
    </submittedName>
</protein>
<dbReference type="STRING" id="349521.HCH_00846"/>
<organism evidence="2 3">
    <name type="scientific">Hahella chejuensis (strain KCTC 2396)</name>
    <dbReference type="NCBI Taxonomy" id="349521"/>
    <lineage>
        <taxon>Bacteria</taxon>
        <taxon>Pseudomonadati</taxon>
        <taxon>Pseudomonadota</taxon>
        <taxon>Gammaproteobacteria</taxon>
        <taxon>Oceanospirillales</taxon>
        <taxon>Hahellaceae</taxon>
        <taxon>Hahella</taxon>
    </lineage>
</organism>
<sequence>MSANIPLVVAPSKPLREPQVPFALKAMRWAIRAYARISSQGAGRMLNRLWFTPQRYGVGSRFDALLDKADAFMNLKVGALTIPVYSWGSGPVVLCAHGWSGSGVQFGAMVAPLVEKGYRVVAFDAPGHGRAQGVRTNVLQMRDAILAVAAQTLGVHAVVAHSLGSIAAAMAVREGLLTNKVIMLAPPADMQVVLDVFQQRLQVPDAVMLAHCKLMEQEFGDDIWDRLSLMKNVPLIQAEGMIVSDINDAEVPAAYGEALALKWRGSRFLQTAGLGHYRVLRDESVIEEVVKFINRLPD</sequence>
<dbReference type="AlphaFoldDB" id="Q2SNN5"/>
<dbReference type="GO" id="GO:0016746">
    <property type="term" value="F:acyltransferase activity"/>
    <property type="evidence" value="ECO:0007669"/>
    <property type="project" value="UniProtKB-KW"/>
</dbReference>
<reference evidence="2 3" key="1">
    <citation type="journal article" date="2005" name="Nucleic Acids Res.">
        <title>Genomic blueprint of Hahella chejuensis, a marine microbe producing an algicidal agent.</title>
        <authorList>
            <person name="Jeong H."/>
            <person name="Yim J.H."/>
            <person name="Lee C."/>
            <person name="Choi S.-H."/>
            <person name="Park Y.K."/>
            <person name="Yoon S.H."/>
            <person name="Hur C.-G."/>
            <person name="Kang H.-Y."/>
            <person name="Kim D."/>
            <person name="Lee H.H."/>
            <person name="Park K.H."/>
            <person name="Park S.-H."/>
            <person name="Park H.-S."/>
            <person name="Lee H.K."/>
            <person name="Oh T.K."/>
            <person name="Kim J.F."/>
        </authorList>
    </citation>
    <scope>NUCLEOTIDE SEQUENCE [LARGE SCALE GENOMIC DNA]</scope>
    <source>
        <strain evidence="2 3">KCTC 2396</strain>
    </source>
</reference>
<gene>
    <name evidence="2" type="ordered locus">HCH_00846</name>
</gene>
<dbReference type="SUPFAM" id="SSF53474">
    <property type="entry name" value="alpha/beta-Hydrolases"/>
    <property type="match status" value="1"/>
</dbReference>
<dbReference type="GO" id="GO:0016787">
    <property type="term" value="F:hydrolase activity"/>
    <property type="evidence" value="ECO:0007669"/>
    <property type="project" value="UniProtKB-KW"/>
</dbReference>
<dbReference type="ESTHER" id="hahch-q2snn5">
    <property type="family name" value="6_AlphaBeta_hydrolase"/>
</dbReference>
<dbReference type="PANTHER" id="PTHR43689">
    <property type="entry name" value="HYDROLASE"/>
    <property type="match status" value="1"/>
</dbReference>
<evidence type="ECO:0000313" key="2">
    <source>
        <dbReference type="EMBL" id="ABC27739.1"/>
    </source>
</evidence>
<keyword evidence="3" id="KW-1185">Reference proteome</keyword>
<dbReference type="OrthoDB" id="7055710at2"/>
<dbReference type="KEGG" id="hch:HCH_00846"/>
<dbReference type="Pfam" id="PF12697">
    <property type="entry name" value="Abhydrolase_6"/>
    <property type="match status" value="1"/>
</dbReference>
<keyword evidence="2" id="KW-0808">Transferase</keyword>